<evidence type="ECO:0000313" key="1">
    <source>
        <dbReference type="EMBL" id="GFH09371.1"/>
    </source>
</evidence>
<feature type="non-terminal residue" evidence="1">
    <location>
        <position position="1"/>
    </location>
</feature>
<feature type="non-terminal residue" evidence="1">
    <location>
        <position position="91"/>
    </location>
</feature>
<reference evidence="1 2" key="1">
    <citation type="submission" date="2020-02" db="EMBL/GenBank/DDBJ databases">
        <title>Draft genome sequence of Haematococcus lacustris strain NIES-144.</title>
        <authorList>
            <person name="Morimoto D."/>
            <person name="Nakagawa S."/>
            <person name="Yoshida T."/>
            <person name="Sawayama S."/>
        </authorList>
    </citation>
    <scope>NUCLEOTIDE SEQUENCE [LARGE SCALE GENOMIC DNA]</scope>
    <source>
        <strain evidence="1 2">NIES-144</strain>
    </source>
</reference>
<dbReference type="Proteomes" id="UP000485058">
    <property type="component" value="Unassembled WGS sequence"/>
</dbReference>
<dbReference type="AlphaFoldDB" id="A0A699YIR1"/>
<name>A0A699YIR1_HAELA</name>
<protein>
    <submittedName>
        <fullName evidence="1">Uncharacterized protein</fullName>
    </submittedName>
</protein>
<sequence length="91" mass="9903">MALEELGTVKRSAPPEAQVLRARMLLVQRPDLGLHMCIHALLGPRHQRLPRCDHIFTHAVKGVAGLFSDQHVAALHACVPGGILLDETDGK</sequence>
<dbReference type="EMBL" id="BLLF01000229">
    <property type="protein sequence ID" value="GFH09371.1"/>
    <property type="molecule type" value="Genomic_DNA"/>
</dbReference>
<keyword evidence="2" id="KW-1185">Reference proteome</keyword>
<gene>
    <name evidence="1" type="ORF">HaLaN_04493</name>
</gene>
<evidence type="ECO:0000313" key="2">
    <source>
        <dbReference type="Proteomes" id="UP000485058"/>
    </source>
</evidence>
<proteinExistence type="predicted"/>
<organism evidence="1 2">
    <name type="scientific">Haematococcus lacustris</name>
    <name type="common">Green alga</name>
    <name type="synonym">Haematococcus pluvialis</name>
    <dbReference type="NCBI Taxonomy" id="44745"/>
    <lineage>
        <taxon>Eukaryota</taxon>
        <taxon>Viridiplantae</taxon>
        <taxon>Chlorophyta</taxon>
        <taxon>core chlorophytes</taxon>
        <taxon>Chlorophyceae</taxon>
        <taxon>CS clade</taxon>
        <taxon>Chlamydomonadales</taxon>
        <taxon>Haematococcaceae</taxon>
        <taxon>Haematococcus</taxon>
    </lineage>
</organism>
<comment type="caution">
    <text evidence="1">The sequence shown here is derived from an EMBL/GenBank/DDBJ whole genome shotgun (WGS) entry which is preliminary data.</text>
</comment>
<accession>A0A699YIR1</accession>